<gene>
    <name evidence="1" type="ORF">K9W45_07745</name>
</gene>
<sequence length="204" mass="23607">MKVFILVGFQLSGKSSHGHKLREEENIPMVETGHAVYHELKRRKLEVTHKNTTMVIKDLLSRDPVAFARTILDAEKNIYCDSNVLILNGVKSPSEIEYTKKRFGRENVTVLGFHASQKTRFLRVKNPDRFKVSGKHREKTKEDKDLAVWDNFISRDKREIGLGIGNAIALSERIIITEDRLWPFHTFDVSYKIFKNIILSKISQ</sequence>
<evidence type="ECO:0008006" key="2">
    <source>
        <dbReference type="Google" id="ProtNLM"/>
    </source>
</evidence>
<dbReference type="SUPFAM" id="SSF52540">
    <property type="entry name" value="P-loop containing nucleoside triphosphate hydrolases"/>
    <property type="match status" value="1"/>
</dbReference>
<dbReference type="Proteomes" id="UP001201020">
    <property type="component" value="Chromosome"/>
</dbReference>
<dbReference type="AlphaFoldDB" id="A0A9Y1BIJ4"/>
<name>A0A9Y1BIJ4_9ARCH</name>
<dbReference type="PANTHER" id="PTHR41930">
    <property type="entry name" value="UPF0200 PROTEIN MJ1399"/>
    <property type="match status" value="1"/>
</dbReference>
<accession>A0A9Y1BIJ4</accession>
<dbReference type="PANTHER" id="PTHR41930:SF1">
    <property type="entry name" value="DEPHOSPHO-COA KINASE"/>
    <property type="match status" value="1"/>
</dbReference>
<dbReference type="EMBL" id="CP084166">
    <property type="protein sequence ID" value="UJG39753.1"/>
    <property type="molecule type" value="Genomic_DNA"/>
</dbReference>
<organism evidence="1">
    <name type="scientific">Candidatus Heimdallarchaeum aukensis</name>
    <dbReference type="NCBI Taxonomy" id="2876573"/>
    <lineage>
        <taxon>Archaea</taxon>
        <taxon>Promethearchaeati</taxon>
        <taxon>Candidatus Heimdallarchaeota</taxon>
        <taxon>Candidatus Heimdallarchaeia (ex Rinke et al. 2021) (nom. nud.)</taxon>
        <taxon>Candidatus Heimdallarchaeales</taxon>
        <taxon>Candidatus Heimdallarchaeaceae</taxon>
        <taxon>Candidatus Heimdallarchaeum</taxon>
    </lineage>
</organism>
<proteinExistence type="predicted"/>
<protein>
    <recommendedName>
        <fullName evidence="2">Dephospho-CoA kinase</fullName>
    </recommendedName>
</protein>
<dbReference type="InterPro" id="IPR027417">
    <property type="entry name" value="P-loop_NTPase"/>
</dbReference>
<reference evidence="1" key="1">
    <citation type="journal article" date="2022" name="Nat. Microbiol.">
        <title>Unique mobile elements and scalable gene flow at the prokaryote-eukaryote boundary revealed by circularized Asgard archaea genomes.</title>
        <authorList>
            <person name="Wu F."/>
            <person name="Speth D.R."/>
            <person name="Philosof A."/>
            <person name="Cremiere A."/>
            <person name="Narayanan A."/>
            <person name="Barco R.A."/>
            <person name="Connon S.A."/>
            <person name="Amend J.P."/>
            <person name="Antoshechkin I.A."/>
            <person name="Orphan V.J."/>
        </authorList>
    </citation>
    <scope>NUCLEOTIDE SEQUENCE</scope>
    <source>
        <strain evidence="1">PM71</strain>
    </source>
</reference>
<evidence type="ECO:0000313" key="1">
    <source>
        <dbReference type="EMBL" id="UJG39753.1"/>
    </source>
</evidence>
<dbReference type="Gene3D" id="3.40.50.300">
    <property type="entry name" value="P-loop containing nucleotide triphosphate hydrolases"/>
    <property type="match status" value="1"/>
</dbReference>